<dbReference type="InterPro" id="IPR009832">
    <property type="entry name" value="DUF1397"/>
</dbReference>
<dbReference type="Pfam" id="PF07165">
    <property type="entry name" value="DUF1397"/>
    <property type="match status" value="1"/>
</dbReference>
<feature type="chain" id="PRO_5046261286" evidence="1">
    <location>
        <begin position="23"/>
        <end position="285"/>
    </location>
</feature>
<evidence type="ECO:0000313" key="2">
    <source>
        <dbReference type="EMBL" id="KAJ8978440.1"/>
    </source>
</evidence>
<comment type="caution">
    <text evidence="2">The sequence shown here is derived from an EMBL/GenBank/DDBJ whole genome shotgun (WGS) entry which is preliminary data.</text>
</comment>
<dbReference type="PANTHER" id="PTHR20997">
    <property type="entry name" value="EG:BACR42I17.2 PROTEIN-RELATED"/>
    <property type="match status" value="1"/>
</dbReference>
<dbReference type="EMBL" id="JAPWTJ010000438">
    <property type="protein sequence ID" value="KAJ8978440.1"/>
    <property type="molecule type" value="Genomic_DNA"/>
</dbReference>
<dbReference type="Proteomes" id="UP001162164">
    <property type="component" value="Unassembled WGS sequence"/>
</dbReference>
<reference evidence="2" key="1">
    <citation type="journal article" date="2023" name="Insect Mol. Biol.">
        <title>Genome sequencing provides insights into the evolution of gene families encoding plant cell wall-degrading enzymes in longhorned beetles.</title>
        <authorList>
            <person name="Shin N.R."/>
            <person name="Okamura Y."/>
            <person name="Kirsch R."/>
            <person name="Pauchet Y."/>
        </authorList>
    </citation>
    <scope>NUCLEOTIDE SEQUENCE</scope>
    <source>
        <strain evidence="2">MMC_N1</strain>
    </source>
</reference>
<protein>
    <submittedName>
        <fullName evidence="2">Uncharacterized protein</fullName>
    </submittedName>
</protein>
<keyword evidence="3" id="KW-1185">Reference proteome</keyword>
<gene>
    <name evidence="2" type="ORF">NQ317_017643</name>
</gene>
<organism evidence="2 3">
    <name type="scientific">Molorchus minor</name>
    <dbReference type="NCBI Taxonomy" id="1323400"/>
    <lineage>
        <taxon>Eukaryota</taxon>
        <taxon>Metazoa</taxon>
        <taxon>Ecdysozoa</taxon>
        <taxon>Arthropoda</taxon>
        <taxon>Hexapoda</taxon>
        <taxon>Insecta</taxon>
        <taxon>Pterygota</taxon>
        <taxon>Neoptera</taxon>
        <taxon>Endopterygota</taxon>
        <taxon>Coleoptera</taxon>
        <taxon>Polyphaga</taxon>
        <taxon>Cucujiformia</taxon>
        <taxon>Chrysomeloidea</taxon>
        <taxon>Cerambycidae</taxon>
        <taxon>Lamiinae</taxon>
        <taxon>Monochamini</taxon>
        <taxon>Molorchus</taxon>
    </lineage>
</organism>
<sequence length="285" mass="33109">MLKTAVSCFIFCLGILMEHAHSQGTQDSEKISRYFRDRCRTNGKGDEDFNNLERSINAFSGYMVNAAELIPNDMNTFCDPYRKRRELLIRINELSNALKPCLFRNEEFLPSFVNTTLSEFIHFLCHNDGKYSRRFFSSQNEKCREALLSNQEAEVSLCFNKMFAPRTGSVTKGELCSNINIAKECISRNLDKTCSNSKTYQDLNNKLFEYISKPCSACSTYLSGIPLMMYKLDIYGEFYKLNLQFCYNYKYTNMNARLVKIIISLIDRFSQRKLNFEKRDSTADS</sequence>
<dbReference type="PANTHER" id="PTHR20997:SF2">
    <property type="entry name" value="EG:BACR42I17.2 PROTEIN-RELATED"/>
    <property type="match status" value="1"/>
</dbReference>
<evidence type="ECO:0000256" key="1">
    <source>
        <dbReference type="SAM" id="SignalP"/>
    </source>
</evidence>
<proteinExistence type="predicted"/>
<name>A0ABQ9JMG5_9CUCU</name>
<accession>A0ABQ9JMG5</accession>
<feature type="signal peptide" evidence="1">
    <location>
        <begin position="1"/>
        <end position="22"/>
    </location>
</feature>
<keyword evidence="1" id="KW-0732">Signal</keyword>
<evidence type="ECO:0000313" key="3">
    <source>
        <dbReference type="Proteomes" id="UP001162164"/>
    </source>
</evidence>